<organism evidence="2 3">
    <name type="scientific">Nonomuraea longispora</name>
    <dbReference type="NCBI Taxonomy" id="1848320"/>
    <lineage>
        <taxon>Bacteria</taxon>
        <taxon>Bacillati</taxon>
        <taxon>Actinomycetota</taxon>
        <taxon>Actinomycetes</taxon>
        <taxon>Streptosporangiales</taxon>
        <taxon>Streptosporangiaceae</taxon>
        <taxon>Nonomuraea</taxon>
    </lineage>
</organism>
<evidence type="ECO:0000256" key="1">
    <source>
        <dbReference type="SAM" id="Phobius"/>
    </source>
</evidence>
<dbReference type="EMBL" id="SMJZ01000193">
    <property type="protein sequence ID" value="TDC00288.1"/>
    <property type="molecule type" value="Genomic_DNA"/>
</dbReference>
<keyword evidence="3" id="KW-1185">Reference proteome</keyword>
<feature type="transmembrane region" description="Helical" evidence="1">
    <location>
        <begin position="128"/>
        <end position="153"/>
    </location>
</feature>
<evidence type="ECO:0000313" key="2">
    <source>
        <dbReference type="EMBL" id="TDC00288.1"/>
    </source>
</evidence>
<feature type="transmembrane region" description="Helical" evidence="1">
    <location>
        <begin position="60"/>
        <end position="82"/>
    </location>
</feature>
<gene>
    <name evidence="2" type="ORF">E1267_35150</name>
</gene>
<keyword evidence="1" id="KW-0812">Transmembrane</keyword>
<keyword evidence="1" id="KW-0472">Membrane</keyword>
<comment type="caution">
    <text evidence="2">The sequence shown here is derived from an EMBL/GenBank/DDBJ whole genome shotgun (WGS) entry which is preliminary data.</text>
</comment>
<feature type="transmembrane region" description="Helical" evidence="1">
    <location>
        <begin position="20"/>
        <end position="40"/>
    </location>
</feature>
<accession>A0A4R4MVW3</accession>
<dbReference type="OrthoDB" id="3544058at2"/>
<protein>
    <submittedName>
        <fullName evidence="2">Uncharacterized protein</fullName>
    </submittedName>
</protein>
<dbReference type="RefSeq" id="WP_132339166.1">
    <property type="nucleotide sequence ID" value="NZ_SMJZ01000193.1"/>
</dbReference>
<name>A0A4R4MVW3_9ACTN</name>
<proteinExistence type="predicted"/>
<dbReference type="AlphaFoldDB" id="A0A4R4MVW3"/>
<sequence>MADFPQPTHTRPRARRGVPLGVVIAGALLMSCAVLPWAGVEARSELIGGAVAGDVRGVDAASGVYTLVAGLAALACGFAGVLGRPRLAALAAVPGVAAVLLLVSFMTGDRGLRDRVSVDLGDLLSIEPVIRFGWFAALASAVLVILLAVAALVRRG</sequence>
<evidence type="ECO:0000313" key="3">
    <source>
        <dbReference type="Proteomes" id="UP000295157"/>
    </source>
</evidence>
<keyword evidence="1" id="KW-1133">Transmembrane helix</keyword>
<reference evidence="2 3" key="1">
    <citation type="submission" date="2019-02" db="EMBL/GenBank/DDBJ databases">
        <title>Draft genome sequences of novel Actinobacteria.</title>
        <authorList>
            <person name="Sahin N."/>
            <person name="Ay H."/>
            <person name="Saygin H."/>
        </authorList>
    </citation>
    <scope>NUCLEOTIDE SEQUENCE [LARGE SCALE GENOMIC DNA]</scope>
    <source>
        <strain evidence="2 3">KC201</strain>
    </source>
</reference>
<feature type="transmembrane region" description="Helical" evidence="1">
    <location>
        <begin position="89"/>
        <end position="108"/>
    </location>
</feature>
<dbReference type="Proteomes" id="UP000295157">
    <property type="component" value="Unassembled WGS sequence"/>
</dbReference>